<keyword evidence="1" id="KW-0812">Transmembrane</keyword>
<evidence type="ECO:0000256" key="1">
    <source>
        <dbReference type="SAM" id="Phobius"/>
    </source>
</evidence>
<evidence type="ECO:0000313" key="2">
    <source>
        <dbReference type="EMBL" id="OAX34029.1"/>
    </source>
</evidence>
<sequence length="98" mass="11214">MFCLHSHNPRWTSTASQPRQTDWQNSREVRIAESCPISLSYIITQIMRFSFLVIIAALTASMFVSACHMYDENCDNNGDCCSDLYCDNLYCKFPNVTA</sequence>
<dbReference type="Proteomes" id="UP000092154">
    <property type="component" value="Unassembled WGS sequence"/>
</dbReference>
<protein>
    <submittedName>
        <fullName evidence="2">Uncharacterized protein</fullName>
    </submittedName>
</protein>
<dbReference type="AlphaFoldDB" id="A0A1B7MN67"/>
<accession>A0A1B7MN67</accession>
<keyword evidence="3" id="KW-1185">Reference proteome</keyword>
<reference evidence="2 3" key="1">
    <citation type="submission" date="2016-06" db="EMBL/GenBank/DDBJ databases">
        <title>Comparative genomics of the ectomycorrhizal sister species Rhizopogon vinicolor and Rhizopogon vesiculosus (Basidiomycota: Boletales) reveals a divergence of the mating type B locus.</title>
        <authorList>
            <consortium name="DOE Joint Genome Institute"/>
            <person name="Mujic A.B."/>
            <person name="Kuo A."/>
            <person name="Tritt A."/>
            <person name="Lipzen A."/>
            <person name="Chen C."/>
            <person name="Johnson J."/>
            <person name="Sharma A."/>
            <person name="Barry K."/>
            <person name="Grigoriev I.V."/>
            <person name="Spatafora J.W."/>
        </authorList>
    </citation>
    <scope>NUCLEOTIDE SEQUENCE [LARGE SCALE GENOMIC DNA]</scope>
    <source>
        <strain evidence="2 3">AM-OR11-026</strain>
    </source>
</reference>
<name>A0A1B7MN67_9AGAM</name>
<dbReference type="OrthoDB" id="2691533at2759"/>
<proteinExistence type="predicted"/>
<gene>
    <name evidence="2" type="ORF">K503DRAFT_774993</name>
</gene>
<organism evidence="2 3">
    <name type="scientific">Rhizopogon vinicolor AM-OR11-026</name>
    <dbReference type="NCBI Taxonomy" id="1314800"/>
    <lineage>
        <taxon>Eukaryota</taxon>
        <taxon>Fungi</taxon>
        <taxon>Dikarya</taxon>
        <taxon>Basidiomycota</taxon>
        <taxon>Agaricomycotina</taxon>
        <taxon>Agaricomycetes</taxon>
        <taxon>Agaricomycetidae</taxon>
        <taxon>Boletales</taxon>
        <taxon>Suillineae</taxon>
        <taxon>Rhizopogonaceae</taxon>
        <taxon>Rhizopogon</taxon>
    </lineage>
</organism>
<keyword evidence="1" id="KW-1133">Transmembrane helix</keyword>
<dbReference type="EMBL" id="KV448670">
    <property type="protein sequence ID" value="OAX34029.1"/>
    <property type="molecule type" value="Genomic_DNA"/>
</dbReference>
<keyword evidence="1" id="KW-0472">Membrane</keyword>
<dbReference type="InParanoid" id="A0A1B7MN67"/>
<evidence type="ECO:0000313" key="3">
    <source>
        <dbReference type="Proteomes" id="UP000092154"/>
    </source>
</evidence>
<feature type="transmembrane region" description="Helical" evidence="1">
    <location>
        <begin position="46"/>
        <end position="66"/>
    </location>
</feature>